<dbReference type="GO" id="GO:0006897">
    <property type="term" value="P:endocytosis"/>
    <property type="evidence" value="ECO:0007669"/>
    <property type="project" value="TreeGrafter"/>
</dbReference>
<dbReference type="PANTHER" id="PTHR36414:SF1">
    <property type="entry name" value="PROTEIN SUR7"/>
    <property type="match status" value="1"/>
</dbReference>
<dbReference type="Proteomes" id="UP000241107">
    <property type="component" value="Unassembled WGS sequence"/>
</dbReference>
<keyword evidence="1" id="KW-0812">Transmembrane</keyword>
<evidence type="ECO:0000313" key="3">
    <source>
        <dbReference type="Proteomes" id="UP000241107"/>
    </source>
</evidence>
<feature type="transmembrane region" description="Helical" evidence="1">
    <location>
        <begin position="133"/>
        <end position="153"/>
    </location>
</feature>
<dbReference type="EMBL" id="PYFQ01000021">
    <property type="protein sequence ID" value="PSK33873.1"/>
    <property type="molecule type" value="Genomic_DNA"/>
</dbReference>
<protein>
    <recommendedName>
        <fullName evidence="4">Protein SUR7</fullName>
    </recommendedName>
</protein>
<dbReference type="GeneID" id="36568452"/>
<sequence length="232" mass="25847">MLHRFATFIPFVLIAGSTVMLLFINLSGTLDKLVFLNKFYFSKATVKFERRWTMYAMCTPYGDGQVQCTKKLPAYPYDPSLNLGASYVPEEFDKNQKTYFYLSKIAYLMFLLALLCSILSLLPVTILCCACTGFLTGFFASFVIGGALFLDILACSLQTAAHVKGVNAFKKAGFLALLGTPMFICMWLSVGTLFVAWVWMIKVGVAGFHQMFGGGKKKQSYDSELDGKNFLD</sequence>
<reference evidence="2 3" key="1">
    <citation type="submission" date="2018-03" db="EMBL/GenBank/DDBJ databases">
        <title>Candida pseudohaemulonii genome assembly and annotation.</title>
        <authorList>
            <person name="Munoz J.F."/>
            <person name="Gade L.G."/>
            <person name="Chow N.A."/>
            <person name="Litvintseva A.P."/>
            <person name="Loparev V.N."/>
            <person name="Cuomo C.A."/>
        </authorList>
    </citation>
    <scope>NUCLEOTIDE SEQUENCE [LARGE SCALE GENOMIC DNA]</scope>
    <source>
        <strain evidence="2 3">B12108</strain>
    </source>
</reference>
<dbReference type="VEuPathDB" id="FungiDB:C7M61_005065"/>
<gene>
    <name evidence="2" type="ORF">C7M61_005065</name>
</gene>
<dbReference type="PANTHER" id="PTHR36414">
    <property type="entry name" value="PROTEIN SUR7"/>
    <property type="match status" value="1"/>
</dbReference>
<name>A0A2P7YD29_9ASCO</name>
<dbReference type="GO" id="GO:0030866">
    <property type="term" value="P:cortical actin cytoskeleton organization"/>
    <property type="evidence" value="ECO:0007669"/>
    <property type="project" value="TreeGrafter"/>
</dbReference>
<dbReference type="Pfam" id="PF06687">
    <property type="entry name" value="SUR7"/>
    <property type="match status" value="1"/>
</dbReference>
<keyword evidence="3" id="KW-1185">Reference proteome</keyword>
<feature type="transmembrane region" description="Helical" evidence="1">
    <location>
        <begin position="174"/>
        <end position="201"/>
    </location>
</feature>
<feature type="transmembrane region" description="Helical" evidence="1">
    <location>
        <begin position="6"/>
        <end position="26"/>
    </location>
</feature>
<keyword evidence="1" id="KW-1133">Transmembrane helix</keyword>
<dbReference type="GO" id="GO:0005938">
    <property type="term" value="C:cell cortex"/>
    <property type="evidence" value="ECO:0007669"/>
    <property type="project" value="TreeGrafter"/>
</dbReference>
<dbReference type="GO" id="GO:0032185">
    <property type="term" value="P:septin cytoskeleton organization"/>
    <property type="evidence" value="ECO:0007669"/>
    <property type="project" value="TreeGrafter"/>
</dbReference>
<dbReference type="RefSeq" id="XP_024711439.1">
    <property type="nucleotide sequence ID" value="XM_024860377.1"/>
</dbReference>
<accession>A0A2P7YD29</accession>
<dbReference type="GO" id="GO:0031505">
    <property type="term" value="P:fungal-type cell wall organization"/>
    <property type="evidence" value="ECO:0007669"/>
    <property type="project" value="TreeGrafter"/>
</dbReference>
<evidence type="ECO:0000313" key="2">
    <source>
        <dbReference type="EMBL" id="PSK33873.1"/>
    </source>
</evidence>
<dbReference type="OrthoDB" id="5419460at2759"/>
<comment type="caution">
    <text evidence="2">The sequence shown here is derived from an EMBL/GenBank/DDBJ whole genome shotgun (WGS) entry which is preliminary data.</text>
</comment>
<keyword evidence="1" id="KW-0472">Membrane</keyword>
<organism evidence="2 3">
    <name type="scientific">Candidozyma pseudohaemuli</name>
    <dbReference type="NCBI Taxonomy" id="418784"/>
    <lineage>
        <taxon>Eukaryota</taxon>
        <taxon>Fungi</taxon>
        <taxon>Dikarya</taxon>
        <taxon>Ascomycota</taxon>
        <taxon>Saccharomycotina</taxon>
        <taxon>Pichiomycetes</taxon>
        <taxon>Metschnikowiaceae</taxon>
        <taxon>Candidozyma</taxon>
    </lineage>
</organism>
<dbReference type="InterPro" id="IPR009571">
    <property type="entry name" value="SUR7/Rim9-like_fungi"/>
</dbReference>
<evidence type="ECO:0008006" key="4">
    <source>
        <dbReference type="Google" id="ProtNLM"/>
    </source>
</evidence>
<dbReference type="GO" id="GO:0045121">
    <property type="term" value="C:membrane raft"/>
    <property type="evidence" value="ECO:0007669"/>
    <property type="project" value="TreeGrafter"/>
</dbReference>
<dbReference type="AlphaFoldDB" id="A0A2P7YD29"/>
<dbReference type="GO" id="GO:0005886">
    <property type="term" value="C:plasma membrane"/>
    <property type="evidence" value="ECO:0007669"/>
    <property type="project" value="InterPro"/>
</dbReference>
<proteinExistence type="predicted"/>
<feature type="transmembrane region" description="Helical" evidence="1">
    <location>
        <begin position="105"/>
        <end position="127"/>
    </location>
</feature>
<evidence type="ECO:0000256" key="1">
    <source>
        <dbReference type="SAM" id="Phobius"/>
    </source>
</evidence>